<keyword evidence="4" id="KW-1185">Reference proteome</keyword>
<dbReference type="RefSeq" id="WP_284253967.1">
    <property type="nucleotide sequence ID" value="NZ_BAAAQO010000002.1"/>
</dbReference>
<dbReference type="SUPFAM" id="SSF56601">
    <property type="entry name" value="beta-lactamase/transpeptidase-like"/>
    <property type="match status" value="1"/>
</dbReference>
<dbReference type="Gene3D" id="3.90.1310.10">
    <property type="entry name" value="Penicillin-binding protein 2a (Domain 2)"/>
    <property type="match status" value="1"/>
</dbReference>
<dbReference type="InterPro" id="IPR050515">
    <property type="entry name" value="Beta-lactam/transpept"/>
</dbReference>
<evidence type="ECO:0000313" key="3">
    <source>
        <dbReference type="EMBL" id="GMA95138.1"/>
    </source>
</evidence>
<dbReference type="Proteomes" id="UP001157034">
    <property type="component" value="Unassembled WGS sequence"/>
</dbReference>
<dbReference type="PANTHER" id="PTHR30627:SF24">
    <property type="entry name" value="PENICILLIN-BINDING PROTEIN 4B"/>
    <property type="match status" value="1"/>
</dbReference>
<dbReference type="EMBL" id="BSVB01000001">
    <property type="protein sequence ID" value="GMA95138.1"/>
    <property type="molecule type" value="Genomic_DNA"/>
</dbReference>
<sequence>MNKELRRVSIVVLIMFLALFGSATIIQVFQQPNLKADPRNVREFYASFQTQRGAILVDGTPIAQSVPVNDAYKYQRLYADGPLYSAVTGYFTLNQGSTGIEGAENQELSGTGSDQFFDQVNAIITGKEPEGASVSLTIDPKVQKAAWDALGDYTGAVVAFEPKTGAILAMVSKPTFDPNVLAGHDTKKVIATYDQLLHDSGDPLINRAIAGRLDPPGSTFKLVVASAALANGYTPDSTFPNPPRLQLSGTNTYITNSEGGSCGGADTASIKTALQYSCNIPFAQLGKDLGYDKVATQAKAFGFGDKNLTVPMPVTPSVYPSTNGDPARQELSSFGQGDDRASPLQMAMISAAIANGGELMRPNLVKSITNPDLTTKQDFAPERYGQAVSPDIAATMTQLMVNNVDNGAASNARISGVQVAGKTGTAQNGANNQLPYTLWFTGFAPADDPQVAVAVVVQNGGGIGKAGFGNTLAAPIAKKVIEAVLSR</sequence>
<organism evidence="3 4">
    <name type="scientific">Pseudolysinimonas kribbensis</name>
    <dbReference type="NCBI Taxonomy" id="433641"/>
    <lineage>
        <taxon>Bacteria</taxon>
        <taxon>Bacillati</taxon>
        <taxon>Actinomycetota</taxon>
        <taxon>Actinomycetes</taxon>
        <taxon>Micrococcales</taxon>
        <taxon>Microbacteriaceae</taxon>
        <taxon>Pseudolysinimonas</taxon>
    </lineage>
</organism>
<dbReference type="Gene3D" id="3.40.710.10">
    <property type="entry name" value="DD-peptidase/beta-lactamase superfamily"/>
    <property type="match status" value="1"/>
</dbReference>
<dbReference type="InterPro" id="IPR001460">
    <property type="entry name" value="PCN-bd_Tpept"/>
</dbReference>
<evidence type="ECO:0000259" key="2">
    <source>
        <dbReference type="Pfam" id="PF21922"/>
    </source>
</evidence>
<protein>
    <submittedName>
        <fullName evidence="3">Cell division protein FtsI</fullName>
    </submittedName>
</protein>
<name>A0ABQ6K3V3_9MICO</name>
<keyword evidence="3" id="KW-0131">Cell cycle</keyword>
<reference evidence="4" key="1">
    <citation type="journal article" date="2019" name="Int. J. Syst. Evol. Microbiol.">
        <title>The Global Catalogue of Microorganisms (GCM) 10K type strain sequencing project: providing services to taxonomists for standard genome sequencing and annotation.</title>
        <authorList>
            <consortium name="The Broad Institute Genomics Platform"/>
            <consortium name="The Broad Institute Genome Sequencing Center for Infectious Disease"/>
            <person name="Wu L."/>
            <person name="Ma J."/>
        </authorList>
    </citation>
    <scope>NUCLEOTIDE SEQUENCE [LARGE SCALE GENOMIC DNA]</scope>
    <source>
        <strain evidence="4">NBRC 108894</strain>
    </source>
</reference>
<feature type="domain" description="Penicillin-binding protein transpeptidase" evidence="1">
    <location>
        <begin position="155"/>
        <end position="482"/>
    </location>
</feature>
<proteinExistence type="predicted"/>
<dbReference type="Pfam" id="PF21922">
    <property type="entry name" value="PBP_dimer_2"/>
    <property type="match status" value="1"/>
</dbReference>
<comment type="caution">
    <text evidence="3">The sequence shown here is derived from an EMBL/GenBank/DDBJ whole genome shotgun (WGS) entry which is preliminary data.</text>
</comment>
<keyword evidence="3" id="KW-0132">Cell division</keyword>
<gene>
    <name evidence="3" type="ORF">GCM10025881_19620</name>
</gene>
<dbReference type="PANTHER" id="PTHR30627">
    <property type="entry name" value="PEPTIDOGLYCAN D,D-TRANSPEPTIDASE"/>
    <property type="match status" value="1"/>
</dbReference>
<feature type="domain" description="Penicillin binding protein A dimerisation" evidence="2">
    <location>
        <begin position="52"/>
        <end position="134"/>
    </location>
</feature>
<evidence type="ECO:0000259" key="1">
    <source>
        <dbReference type="Pfam" id="PF00905"/>
    </source>
</evidence>
<dbReference type="InterPro" id="IPR054120">
    <property type="entry name" value="PBPA_dimer"/>
</dbReference>
<evidence type="ECO:0000313" key="4">
    <source>
        <dbReference type="Proteomes" id="UP001157034"/>
    </source>
</evidence>
<dbReference type="InterPro" id="IPR012338">
    <property type="entry name" value="Beta-lactam/transpept-like"/>
</dbReference>
<dbReference type="GO" id="GO:0051301">
    <property type="term" value="P:cell division"/>
    <property type="evidence" value="ECO:0007669"/>
    <property type="project" value="UniProtKB-KW"/>
</dbReference>
<dbReference type="Pfam" id="PF00905">
    <property type="entry name" value="Transpeptidase"/>
    <property type="match status" value="1"/>
</dbReference>
<accession>A0ABQ6K3V3</accession>